<dbReference type="GO" id="GO:0006044">
    <property type="term" value="P:N-acetylglucosamine metabolic process"/>
    <property type="evidence" value="ECO:0007669"/>
    <property type="project" value="TreeGrafter"/>
</dbReference>
<dbReference type="EMBL" id="HBIP01019278">
    <property type="protein sequence ID" value="CAE0496378.1"/>
    <property type="molecule type" value="Transcribed_RNA"/>
</dbReference>
<evidence type="ECO:0000313" key="1">
    <source>
        <dbReference type="EMBL" id="CAE0496378.1"/>
    </source>
</evidence>
<protein>
    <submittedName>
        <fullName evidence="1">Uncharacterized protein</fullName>
    </submittedName>
</protein>
<proteinExistence type="predicted"/>
<reference evidence="1" key="1">
    <citation type="submission" date="2021-01" db="EMBL/GenBank/DDBJ databases">
        <authorList>
            <person name="Corre E."/>
            <person name="Pelletier E."/>
            <person name="Niang G."/>
            <person name="Scheremetjew M."/>
            <person name="Finn R."/>
            <person name="Kale V."/>
            <person name="Holt S."/>
            <person name="Cochrane G."/>
            <person name="Meng A."/>
            <person name="Brown T."/>
            <person name="Cohen L."/>
        </authorList>
    </citation>
    <scope>NUCLEOTIDE SEQUENCE</scope>
    <source>
        <strain evidence="1">CCMP1320</strain>
    </source>
</reference>
<gene>
    <name evidence="1" type="ORF">DTER00134_LOCUS11451</name>
</gene>
<dbReference type="Pfam" id="PF12239">
    <property type="entry name" value="DUF3605"/>
    <property type="match status" value="1"/>
</dbReference>
<dbReference type="PANTHER" id="PTHR35020:SF2">
    <property type="entry name" value="N-ACETYLGLUCOSAMINE-INDUCED PROTEIN 1"/>
    <property type="match status" value="1"/>
</dbReference>
<dbReference type="AlphaFoldDB" id="A0A7S3QXQ4"/>
<organism evidence="1">
    <name type="scientific">Dunaliella tertiolecta</name>
    <name type="common">Green alga</name>
    <dbReference type="NCBI Taxonomy" id="3047"/>
    <lineage>
        <taxon>Eukaryota</taxon>
        <taxon>Viridiplantae</taxon>
        <taxon>Chlorophyta</taxon>
        <taxon>core chlorophytes</taxon>
        <taxon>Chlorophyceae</taxon>
        <taxon>CS clade</taxon>
        <taxon>Chlamydomonadales</taxon>
        <taxon>Dunaliellaceae</taxon>
        <taxon>Dunaliella</taxon>
    </lineage>
</organism>
<sequence length="188" mass="21106">MALREGSQQDWESPISWEQARAYIQENTVESLGRMNRNNEGRAVYRAAMADIKTRYATTQDYLYENVFGLQTIPDAEGRRVAVLPAEFSDSNSSSVIKVWRKNDFPYNYKEGIFHFILWANKPLPPCEIEADIRARLPPEKPFLYWINPVQLQSVSGVSGGVAESAGPAPSLDLLNGAILTKSHKATD</sequence>
<name>A0A7S3QXQ4_DUNTE</name>
<accession>A0A7S3QXQ4</accession>
<dbReference type="InterPro" id="IPR022036">
    <property type="entry name" value="DUF3605"/>
</dbReference>
<dbReference type="GO" id="GO:0005737">
    <property type="term" value="C:cytoplasm"/>
    <property type="evidence" value="ECO:0007669"/>
    <property type="project" value="TreeGrafter"/>
</dbReference>
<dbReference type="PANTHER" id="PTHR35020">
    <property type="entry name" value="N-ACETYLGLUCOSAMINE-INDUCED PROTEIN 1"/>
    <property type="match status" value="1"/>
</dbReference>